<dbReference type="RefSeq" id="WP_237378822.1">
    <property type="nucleotide sequence ID" value="NZ_CP071793.1"/>
</dbReference>
<dbReference type="PANTHER" id="PTHR30590">
    <property type="entry name" value="INNER MEMBRANE PROTEIN"/>
    <property type="match status" value="1"/>
</dbReference>
<keyword evidence="2" id="KW-0812">Transmembrane</keyword>
<feature type="transmembrane region" description="Helical" evidence="2">
    <location>
        <begin position="286"/>
        <end position="305"/>
    </location>
</feature>
<protein>
    <submittedName>
        <fullName evidence="5">DUF1624 domain-containing protein</fullName>
    </submittedName>
</protein>
<feature type="domain" description="Heparan-alpha-glucosaminide N-acetyltransferase catalytic" evidence="4">
    <location>
        <begin position="34"/>
        <end position="227"/>
    </location>
</feature>
<evidence type="ECO:0000313" key="5">
    <source>
        <dbReference type="EMBL" id="QTD49181.1"/>
    </source>
</evidence>
<reference evidence="5" key="1">
    <citation type="submission" date="2021-03" db="EMBL/GenBank/DDBJ databases">
        <title>Acanthopleuribacteraceae sp. M133.</title>
        <authorList>
            <person name="Wang G."/>
        </authorList>
    </citation>
    <scope>NUCLEOTIDE SEQUENCE</scope>
    <source>
        <strain evidence="5">M133</strain>
    </source>
</reference>
<dbReference type="EMBL" id="CP071793">
    <property type="protein sequence ID" value="QTD49181.1"/>
    <property type="molecule type" value="Genomic_DNA"/>
</dbReference>
<evidence type="ECO:0000313" key="6">
    <source>
        <dbReference type="Proteomes" id="UP000663929"/>
    </source>
</evidence>
<keyword evidence="2" id="KW-0472">Membrane</keyword>
<dbReference type="Pfam" id="PF04235">
    <property type="entry name" value="DUF418"/>
    <property type="match status" value="1"/>
</dbReference>
<dbReference type="InterPro" id="IPR012429">
    <property type="entry name" value="HGSNAT_cat"/>
</dbReference>
<keyword evidence="2" id="KW-1133">Transmembrane helix</keyword>
<accession>A0A8A4TJY5</accession>
<feature type="transmembrane region" description="Helical" evidence="2">
    <location>
        <begin position="115"/>
        <end position="132"/>
    </location>
</feature>
<name>A0A8A4TJY5_SULCO</name>
<proteinExistence type="predicted"/>
<dbReference type="KEGG" id="scor:J3U87_26645"/>
<evidence type="ECO:0000256" key="2">
    <source>
        <dbReference type="SAM" id="Phobius"/>
    </source>
</evidence>
<dbReference type="InterPro" id="IPR007349">
    <property type="entry name" value="DUF418"/>
</dbReference>
<dbReference type="PANTHER" id="PTHR30590:SF3">
    <property type="entry name" value="HYPOTHETICAL MEMBRANE SPANNING PROTEIN"/>
    <property type="match status" value="1"/>
</dbReference>
<gene>
    <name evidence="5" type="ORF">J3U87_26645</name>
</gene>
<feature type="domain" description="DUF418" evidence="3">
    <location>
        <begin position="287"/>
        <end position="389"/>
    </location>
</feature>
<feature type="transmembrane region" description="Helical" evidence="2">
    <location>
        <begin position="138"/>
        <end position="154"/>
    </location>
</feature>
<evidence type="ECO:0000256" key="1">
    <source>
        <dbReference type="SAM" id="MobiDB-lite"/>
    </source>
</evidence>
<feature type="transmembrane region" description="Helical" evidence="2">
    <location>
        <begin position="355"/>
        <end position="372"/>
    </location>
</feature>
<dbReference type="AlphaFoldDB" id="A0A8A4TJY5"/>
<feature type="region of interest" description="Disordered" evidence="1">
    <location>
        <begin position="1"/>
        <end position="30"/>
    </location>
</feature>
<feature type="transmembrane region" description="Helical" evidence="2">
    <location>
        <begin position="237"/>
        <end position="257"/>
    </location>
</feature>
<feature type="transmembrane region" description="Helical" evidence="2">
    <location>
        <begin position="40"/>
        <end position="60"/>
    </location>
</feature>
<feature type="compositionally biased region" description="Pro residues" evidence="1">
    <location>
        <begin position="1"/>
        <end position="11"/>
    </location>
</feature>
<organism evidence="5 6">
    <name type="scientific">Sulfidibacter corallicola</name>
    <dbReference type="NCBI Taxonomy" id="2818388"/>
    <lineage>
        <taxon>Bacteria</taxon>
        <taxon>Pseudomonadati</taxon>
        <taxon>Acidobacteriota</taxon>
        <taxon>Holophagae</taxon>
        <taxon>Acanthopleuribacterales</taxon>
        <taxon>Acanthopleuribacteraceae</taxon>
        <taxon>Sulfidibacter</taxon>
    </lineage>
</organism>
<dbReference type="InterPro" id="IPR052529">
    <property type="entry name" value="Bact_Transport_Assoc"/>
</dbReference>
<feature type="transmembrane region" description="Helical" evidence="2">
    <location>
        <begin position="72"/>
        <end position="94"/>
    </location>
</feature>
<feature type="transmembrane region" description="Helical" evidence="2">
    <location>
        <begin position="317"/>
        <end position="335"/>
    </location>
</feature>
<evidence type="ECO:0000259" key="3">
    <source>
        <dbReference type="Pfam" id="PF04235"/>
    </source>
</evidence>
<dbReference type="Proteomes" id="UP000663929">
    <property type="component" value="Chromosome"/>
</dbReference>
<dbReference type="Pfam" id="PF07786">
    <property type="entry name" value="HGSNAT_cat"/>
    <property type="match status" value="1"/>
</dbReference>
<feature type="transmembrane region" description="Helical" evidence="2">
    <location>
        <begin position="203"/>
        <end position="225"/>
    </location>
</feature>
<feature type="transmembrane region" description="Helical" evidence="2">
    <location>
        <begin position="159"/>
        <end position="177"/>
    </location>
</feature>
<evidence type="ECO:0000259" key="4">
    <source>
        <dbReference type="Pfam" id="PF07786"/>
    </source>
</evidence>
<keyword evidence="6" id="KW-1185">Reference proteome</keyword>
<sequence>MSHSPSEPPASAPALEMPDSPLDPVHPSRPAKRRIEGYDVARALAVLGMILVNYKVVLVAQGSNACVWLTGFASLFEGRAAATFVILAGVGMSLMTARARASREPTDLGRARITLLRRALFLFVGGMLYTPLWPADILHFYGLYMTLGVLLIRASSATLFAAITALSLSFAILLFPLDYFGDWDWTTLTYQNFWTAKGLFKHLFFNGFHPVIPWAAFLLYGIWLGRQDLLDAALRRRIMLVGALVAVVVEGGSLVLVRTFGKGLSGVELELVQALLGTEIIPPMPFYLLAASGTATVVICLSVWLGERFPQALWKRALVHTGQLALTLYVAHVVIGMGAQEELGLIGQGTIFDAFWWTLGFFAVAVVASHLWRLRFKRGPVEALMRKIAG</sequence>